<dbReference type="PANTHER" id="PTHR12558:SF13">
    <property type="entry name" value="CELL DIVISION CYCLE PROTEIN 27 HOMOLOG"/>
    <property type="match status" value="1"/>
</dbReference>
<dbReference type="AlphaFoldDB" id="W7YNE9"/>
<feature type="repeat" description="TPR" evidence="1">
    <location>
        <begin position="397"/>
        <end position="430"/>
    </location>
</feature>
<evidence type="ECO:0000256" key="1">
    <source>
        <dbReference type="PROSITE-ProRule" id="PRU00339"/>
    </source>
</evidence>
<name>W7YNE9_9BACT</name>
<dbReference type="PROSITE" id="PS50005">
    <property type="entry name" value="TPR"/>
    <property type="match status" value="2"/>
</dbReference>
<organism evidence="3 4">
    <name type="scientific">Saccharicrinis fermentans DSM 9555 = JCM 21142</name>
    <dbReference type="NCBI Taxonomy" id="869213"/>
    <lineage>
        <taxon>Bacteria</taxon>
        <taxon>Pseudomonadati</taxon>
        <taxon>Bacteroidota</taxon>
        <taxon>Bacteroidia</taxon>
        <taxon>Marinilabiliales</taxon>
        <taxon>Marinilabiliaceae</taxon>
        <taxon>Saccharicrinis</taxon>
    </lineage>
</organism>
<evidence type="ECO:0000256" key="2">
    <source>
        <dbReference type="SAM" id="Phobius"/>
    </source>
</evidence>
<feature type="transmembrane region" description="Helical" evidence="2">
    <location>
        <begin position="59"/>
        <end position="82"/>
    </location>
</feature>
<dbReference type="PANTHER" id="PTHR12558">
    <property type="entry name" value="CELL DIVISION CYCLE 16,23,27"/>
    <property type="match status" value="1"/>
</dbReference>
<dbReference type="RefSeq" id="WP_044213416.1">
    <property type="nucleotide sequence ID" value="NZ_BAMD01000034.1"/>
</dbReference>
<feature type="transmembrane region" description="Helical" evidence="2">
    <location>
        <begin position="221"/>
        <end position="240"/>
    </location>
</feature>
<dbReference type="STRING" id="869213.GCA_000517085_00469"/>
<gene>
    <name evidence="3" type="ORF">JCM21142_72649</name>
</gene>
<protein>
    <submittedName>
        <fullName evidence="3">Tetratricopeptide repeat protein</fullName>
    </submittedName>
</protein>
<keyword evidence="4" id="KW-1185">Reference proteome</keyword>
<dbReference type="SUPFAM" id="SSF48452">
    <property type="entry name" value="TPR-like"/>
    <property type="match status" value="1"/>
</dbReference>
<dbReference type="Gene3D" id="1.25.40.10">
    <property type="entry name" value="Tetratricopeptide repeat domain"/>
    <property type="match status" value="1"/>
</dbReference>
<evidence type="ECO:0000313" key="4">
    <source>
        <dbReference type="Proteomes" id="UP000019402"/>
    </source>
</evidence>
<dbReference type="InterPro" id="IPR019734">
    <property type="entry name" value="TPR_rpt"/>
</dbReference>
<keyword evidence="1" id="KW-0802">TPR repeat</keyword>
<feature type="transmembrane region" description="Helical" evidence="2">
    <location>
        <begin position="21"/>
        <end position="39"/>
    </location>
</feature>
<proteinExistence type="predicted"/>
<keyword evidence="2" id="KW-0472">Membrane</keyword>
<accession>W7YNE9</accession>
<evidence type="ECO:0000313" key="3">
    <source>
        <dbReference type="EMBL" id="GAF03959.1"/>
    </source>
</evidence>
<keyword evidence="2" id="KW-1133">Transmembrane helix</keyword>
<sequence length="544" mass="63315">MAASPRFMGHSFNNLKDIPFALGYVASLFYMIKLISHLQNIRIQHALGLTLSMAFTLSIRPGGLLVLCYFIFFAGMTFLIMQKQNNNTLQIMPFALRMATIVLLSYLIGLLFWPYALENPIIHPLTSMKMMSDYPIRIRQLFEGEIYWSDQLPRYYLIKYVIITIPIIIFPLCLISVIELLKKQKSAILFLQKLILIFVIIFPFAYTSIVHSNVYGAWRHLLFIYPPLVILASTSLSWLINRINAKSIRLGISLAFMLSLLPSVLFIIKNHPIEYTYFNRLAGNYKDASINYELDYYYHSVRKASLWLKEHIEKKDTNQIKVASNYGIDVYLKKSNRAISLVYTPYYSRGNTDWDYGIFYRTTIAPAQIKQKLWPPAGTIKCIKTQGVTVCAIVKRQTYDDYRGKIAYEKANYQQAIKHLQRATQVDPGNEIAWINLGKSYLKNNHYKKAKNAFTQCLKMIPQYEPSMYYLAQTALLHGEMEKAETYYQEILENNNKSYQTYLAYAQLKELLNDTTNANRLLNQCLMINPHYKRAIKMKRRLNN</sequence>
<feature type="transmembrane region" description="Helical" evidence="2">
    <location>
        <begin position="247"/>
        <end position="268"/>
    </location>
</feature>
<feature type="transmembrane region" description="Helical" evidence="2">
    <location>
        <begin position="94"/>
        <end position="116"/>
    </location>
</feature>
<reference evidence="3 4" key="1">
    <citation type="journal article" date="2014" name="Genome Announc.">
        <title>Draft Genome Sequence of Cytophaga fermentans JCM 21142T, a Facultative Anaerobe Isolated from Marine Mud.</title>
        <authorList>
            <person name="Starns D."/>
            <person name="Oshima K."/>
            <person name="Suda W."/>
            <person name="Iino T."/>
            <person name="Yuki M."/>
            <person name="Inoue J."/>
            <person name="Kitamura K."/>
            <person name="Iida T."/>
            <person name="Darby A."/>
            <person name="Hattori M."/>
            <person name="Ohkuma M."/>
        </authorList>
    </citation>
    <scope>NUCLEOTIDE SEQUENCE [LARGE SCALE GENOMIC DNA]</scope>
    <source>
        <strain evidence="3 4">JCM 21142</strain>
    </source>
</reference>
<dbReference type="eggNOG" id="COG1807">
    <property type="taxonomic scope" value="Bacteria"/>
</dbReference>
<dbReference type="EMBL" id="BAMD01000034">
    <property type="protein sequence ID" value="GAF03959.1"/>
    <property type="molecule type" value="Genomic_DNA"/>
</dbReference>
<dbReference type="Pfam" id="PF13174">
    <property type="entry name" value="TPR_6"/>
    <property type="match status" value="1"/>
</dbReference>
<dbReference type="Proteomes" id="UP000019402">
    <property type="component" value="Unassembled WGS sequence"/>
</dbReference>
<feature type="repeat" description="TPR" evidence="1">
    <location>
        <begin position="431"/>
        <end position="464"/>
    </location>
</feature>
<dbReference type="Pfam" id="PF14559">
    <property type="entry name" value="TPR_19"/>
    <property type="match status" value="1"/>
</dbReference>
<dbReference type="InterPro" id="IPR011990">
    <property type="entry name" value="TPR-like_helical_dom_sf"/>
</dbReference>
<keyword evidence="2" id="KW-0812">Transmembrane</keyword>
<dbReference type="OrthoDB" id="2034231at2"/>
<feature type="transmembrane region" description="Helical" evidence="2">
    <location>
        <begin position="190"/>
        <end position="209"/>
    </location>
</feature>
<comment type="caution">
    <text evidence="3">The sequence shown here is derived from an EMBL/GenBank/DDBJ whole genome shotgun (WGS) entry which is preliminary data.</text>
</comment>
<dbReference type="eggNOG" id="COG0457">
    <property type="taxonomic scope" value="Bacteria"/>
</dbReference>
<dbReference type="SMART" id="SM00028">
    <property type="entry name" value="TPR"/>
    <property type="match status" value="4"/>
</dbReference>
<feature type="transmembrane region" description="Helical" evidence="2">
    <location>
        <begin position="157"/>
        <end position="178"/>
    </location>
</feature>